<dbReference type="Proteomes" id="UP001058271">
    <property type="component" value="Chromosome"/>
</dbReference>
<dbReference type="InterPro" id="IPR015797">
    <property type="entry name" value="NUDIX_hydrolase-like_dom_sf"/>
</dbReference>
<evidence type="ECO:0000259" key="2">
    <source>
        <dbReference type="Pfam" id="PF00293"/>
    </source>
</evidence>
<dbReference type="Gene3D" id="3.90.79.10">
    <property type="entry name" value="Nucleoside Triphosphate Pyrophosphohydrolase"/>
    <property type="match status" value="1"/>
</dbReference>
<keyword evidence="4" id="KW-1185">Reference proteome</keyword>
<organism evidence="3 4">
    <name type="scientific">Dactylosporangium roseum</name>
    <dbReference type="NCBI Taxonomy" id="47989"/>
    <lineage>
        <taxon>Bacteria</taxon>
        <taxon>Bacillati</taxon>
        <taxon>Actinomycetota</taxon>
        <taxon>Actinomycetes</taxon>
        <taxon>Micromonosporales</taxon>
        <taxon>Micromonosporaceae</taxon>
        <taxon>Dactylosporangium</taxon>
    </lineage>
</organism>
<dbReference type="InterPro" id="IPR020084">
    <property type="entry name" value="NUDIX_hydrolase_CS"/>
</dbReference>
<dbReference type="RefSeq" id="WP_390891454.1">
    <property type="nucleotide sequence ID" value="NZ_CP073721.1"/>
</dbReference>
<gene>
    <name evidence="3" type="ORF">Drose_26040</name>
</gene>
<evidence type="ECO:0000313" key="4">
    <source>
        <dbReference type="Proteomes" id="UP001058271"/>
    </source>
</evidence>
<reference evidence="3" key="1">
    <citation type="submission" date="2021-04" db="EMBL/GenBank/DDBJ databases">
        <title>Biosynthetic gene clusters of Dactylosporangioum roseum.</title>
        <authorList>
            <person name="Hartkoorn R.C."/>
            <person name="Beaudoing E."/>
            <person name="Hot D."/>
            <person name="Moureu S."/>
        </authorList>
    </citation>
    <scope>NUCLEOTIDE SEQUENCE</scope>
    <source>
        <strain evidence="3">NRRL B-16295</strain>
    </source>
</reference>
<dbReference type="SUPFAM" id="SSF55811">
    <property type="entry name" value="Nudix"/>
    <property type="match status" value="1"/>
</dbReference>
<proteinExistence type="predicted"/>
<dbReference type="EMBL" id="CP073721">
    <property type="protein sequence ID" value="UWZ40584.1"/>
    <property type="molecule type" value="Genomic_DNA"/>
</dbReference>
<dbReference type="InterPro" id="IPR000086">
    <property type="entry name" value="NUDIX_hydrolase_dom"/>
</dbReference>
<name>A0ABY5ZER1_9ACTN</name>
<dbReference type="Pfam" id="PF00293">
    <property type="entry name" value="NUDIX"/>
    <property type="match status" value="1"/>
</dbReference>
<keyword evidence="1" id="KW-0378">Hydrolase</keyword>
<dbReference type="PROSITE" id="PS00893">
    <property type="entry name" value="NUDIX_BOX"/>
    <property type="match status" value="1"/>
</dbReference>
<sequence length="54" mass="5952">MIREYKYAIGRHILRLPSGGVDDVEEPLQAAMRELLEETGMAAATWTSAGIVHP</sequence>
<feature type="domain" description="Nudix hydrolase" evidence="2">
    <location>
        <begin position="15"/>
        <end position="48"/>
    </location>
</feature>
<evidence type="ECO:0000313" key="3">
    <source>
        <dbReference type="EMBL" id="UWZ40584.1"/>
    </source>
</evidence>
<evidence type="ECO:0000256" key="1">
    <source>
        <dbReference type="ARBA" id="ARBA00022801"/>
    </source>
</evidence>
<accession>A0ABY5ZER1</accession>
<protein>
    <submittedName>
        <fullName evidence="3">NUDIX domain-containing protein</fullName>
    </submittedName>
</protein>